<gene>
    <name evidence="2" type="ORF">DWY92_17345</name>
    <name evidence="1" type="ORF">DXB37_18185</name>
</gene>
<sequence length="65" mass="7893">MRCCRRIFCFFCHSFVIITEQSWCKTSFFWKSKNFSSFLSIQYQMDFCKFGVNLIGREKITQLIL</sequence>
<proteinExistence type="predicted"/>
<organism evidence="2 4">
    <name type="scientific">Bacteroides uniformis</name>
    <dbReference type="NCBI Taxonomy" id="820"/>
    <lineage>
        <taxon>Bacteria</taxon>
        <taxon>Pseudomonadati</taxon>
        <taxon>Bacteroidota</taxon>
        <taxon>Bacteroidia</taxon>
        <taxon>Bacteroidales</taxon>
        <taxon>Bacteroidaceae</taxon>
        <taxon>Bacteroides</taxon>
    </lineage>
</organism>
<evidence type="ECO:0000313" key="1">
    <source>
        <dbReference type="EMBL" id="RGN90789.1"/>
    </source>
</evidence>
<comment type="caution">
    <text evidence="2">The sequence shown here is derived from an EMBL/GenBank/DDBJ whole genome shotgun (WGS) entry which is preliminary data.</text>
</comment>
<evidence type="ECO:0000313" key="2">
    <source>
        <dbReference type="EMBL" id="RGQ48295.1"/>
    </source>
</evidence>
<dbReference type="AlphaFoldDB" id="A0A396F2D3"/>
<dbReference type="EMBL" id="QRTH01000011">
    <property type="protein sequence ID" value="RGQ48295.1"/>
    <property type="molecule type" value="Genomic_DNA"/>
</dbReference>
<dbReference type="Proteomes" id="UP000283680">
    <property type="component" value="Unassembled WGS sequence"/>
</dbReference>
<dbReference type="EMBL" id="QSVA01000021">
    <property type="protein sequence ID" value="RGN90789.1"/>
    <property type="molecule type" value="Genomic_DNA"/>
</dbReference>
<evidence type="ECO:0000313" key="4">
    <source>
        <dbReference type="Proteomes" id="UP000283680"/>
    </source>
</evidence>
<accession>A0A396F2D3</accession>
<protein>
    <submittedName>
        <fullName evidence="2">Uncharacterized protein</fullName>
    </submittedName>
</protein>
<reference evidence="3 4" key="1">
    <citation type="submission" date="2018-08" db="EMBL/GenBank/DDBJ databases">
        <title>A genome reference for cultivated species of the human gut microbiota.</title>
        <authorList>
            <person name="Zou Y."/>
            <person name="Xue W."/>
            <person name="Luo G."/>
        </authorList>
    </citation>
    <scope>NUCLEOTIDE SEQUENCE [LARGE SCALE GENOMIC DNA]</scope>
    <source>
        <strain evidence="2 4">AF28-11</strain>
        <strain evidence="1 3">OM03-4</strain>
    </source>
</reference>
<name>A0A396F2D3_BACUN</name>
<evidence type="ECO:0000313" key="3">
    <source>
        <dbReference type="Proteomes" id="UP000260759"/>
    </source>
</evidence>
<dbReference type="Proteomes" id="UP000260759">
    <property type="component" value="Unassembled WGS sequence"/>
</dbReference>